<dbReference type="PANTHER" id="PTHR33371">
    <property type="entry name" value="INTERMEMBRANE PHOSPHOLIPID TRANSPORT SYSTEM BINDING PROTEIN MLAD-RELATED"/>
    <property type="match status" value="1"/>
</dbReference>
<accession>K5BD92</accession>
<dbReference type="InterPro" id="IPR005693">
    <property type="entry name" value="Mce"/>
</dbReference>
<evidence type="ECO:0000313" key="5">
    <source>
        <dbReference type="EMBL" id="EKF21311.1"/>
    </source>
</evidence>
<evidence type="ECO:0000259" key="4">
    <source>
        <dbReference type="Pfam" id="PF11887"/>
    </source>
</evidence>
<comment type="caution">
    <text evidence="5">The sequence shown here is derived from an EMBL/GenBank/DDBJ whole genome shotgun (WGS) entry which is preliminary data.</text>
</comment>
<organism evidence="5 6">
    <name type="scientific">Mycolicibacterium hassiacum (strain DSM 44199 / CIP 105218 / JCM 12690 / 3849)</name>
    <name type="common">Mycobacterium hassiacum</name>
    <dbReference type="NCBI Taxonomy" id="1122247"/>
    <lineage>
        <taxon>Bacteria</taxon>
        <taxon>Bacillati</taxon>
        <taxon>Actinomycetota</taxon>
        <taxon>Actinomycetes</taxon>
        <taxon>Mycobacteriales</taxon>
        <taxon>Mycobacteriaceae</taxon>
        <taxon>Mycolicibacterium</taxon>
    </lineage>
</organism>
<feature type="domain" description="Mammalian cell entry C-terminal" evidence="4">
    <location>
        <begin position="121"/>
        <end position="316"/>
    </location>
</feature>
<dbReference type="EMBL" id="AMRA01000150">
    <property type="protein sequence ID" value="EKF21311.1"/>
    <property type="molecule type" value="Genomic_DNA"/>
</dbReference>
<dbReference type="OrthoDB" id="4741753at2"/>
<protein>
    <submittedName>
        <fullName evidence="5">Mce related family protein</fullName>
    </submittedName>
</protein>
<dbReference type="RefSeq" id="WP_005632360.1">
    <property type="nucleotide sequence ID" value="NZ_AMRA01000150.1"/>
</dbReference>
<feature type="region of interest" description="Disordered" evidence="1">
    <location>
        <begin position="428"/>
        <end position="477"/>
    </location>
</feature>
<evidence type="ECO:0000259" key="3">
    <source>
        <dbReference type="Pfam" id="PF02470"/>
    </source>
</evidence>
<dbReference type="InterPro" id="IPR052336">
    <property type="entry name" value="MlaD_Phospholipid_Transporter"/>
</dbReference>
<dbReference type="Proteomes" id="UP000006265">
    <property type="component" value="Unassembled WGS sequence"/>
</dbReference>
<evidence type="ECO:0000256" key="1">
    <source>
        <dbReference type="SAM" id="MobiDB-lite"/>
    </source>
</evidence>
<evidence type="ECO:0000313" key="6">
    <source>
        <dbReference type="Proteomes" id="UP000006265"/>
    </source>
</evidence>
<sequence length="477" mass="51151">MHLHRRVKIQLAVFSMIALIAIGLMAVQFMQLPARLFGAGRYTVVVELPDAAGLYARGNVTYRGVEVGEVESLELTDTGVSARLSLRSGVEIPSNVRAEVHSQSAIGEQYVLLLPQDATSPPLRDGDVIPVHNTSVPADINTVLADAVSGLRAVPKENLRTVIDEAHTAVGGLGPELRRIVTASTDLSIEAAENLDSLIALIEKSKPVLDSQTETADAIQSWAAHVATVTASLRDHDVDLRQLLDTGGGAFTEAQALIDRLEPTVPTVLSNMAGLSEVAHTYHPSVEQLLVLFPQAIAEAQATHVANRGTKQDYRGQYLSFNLNLNLPPPCTTGFLPAQQRRSPVHEDAPEREPGMLYCRTPQDSMWNVRGAKNFPCITRPGKRAPTVQLCESDEQYVPLNDGNNWKGDPNATLSGQDIPQLPPGAVRAHPVARPPQPLVPAELLAGAEEGVQPGGPDTGSGRRSLQSLLLPSEPGQ</sequence>
<dbReference type="PATRIC" id="fig|1122247.3.peg.4526"/>
<keyword evidence="6" id="KW-1185">Reference proteome</keyword>
<dbReference type="NCBIfam" id="TIGR00996">
    <property type="entry name" value="Mtu_fam_mce"/>
    <property type="match status" value="1"/>
</dbReference>
<dbReference type="PANTHER" id="PTHR33371:SF16">
    <property type="entry name" value="MCE-FAMILY PROTEIN MCE3F"/>
    <property type="match status" value="1"/>
</dbReference>
<feature type="domain" description="Mce/MlaD" evidence="3">
    <location>
        <begin position="41"/>
        <end position="115"/>
    </location>
</feature>
<dbReference type="eggNOG" id="COG1463">
    <property type="taxonomic scope" value="Bacteria"/>
</dbReference>
<keyword evidence="2" id="KW-0472">Membrane</keyword>
<dbReference type="GO" id="GO:0005576">
    <property type="term" value="C:extracellular region"/>
    <property type="evidence" value="ECO:0007669"/>
    <property type="project" value="TreeGrafter"/>
</dbReference>
<feature type="compositionally biased region" description="Low complexity" evidence="1">
    <location>
        <begin position="462"/>
        <end position="477"/>
    </location>
</feature>
<dbReference type="InterPro" id="IPR024516">
    <property type="entry name" value="Mce_C"/>
</dbReference>
<name>K5BD92_MYCHD</name>
<keyword evidence="2" id="KW-1133">Transmembrane helix</keyword>
<gene>
    <name evidence="5" type="ORF">C731_4727</name>
</gene>
<dbReference type="AlphaFoldDB" id="K5BD92"/>
<dbReference type="InterPro" id="IPR003399">
    <property type="entry name" value="Mce/MlaD"/>
</dbReference>
<proteinExistence type="predicted"/>
<dbReference type="STRING" id="1122247.GCA_000379865_03606"/>
<reference evidence="5 6" key="1">
    <citation type="journal article" date="2012" name="J. Bacteriol.">
        <title>Genome sequence of Mycobacterium hassiacum DSM 44199, a rare source of heat-stable mycobacterial proteins.</title>
        <authorList>
            <person name="Tiago I."/>
            <person name="Maranha A."/>
            <person name="Mendes V."/>
            <person name="Alarico S."/>
            <person name="Moynihan P.J."/>
            <person name="Clarke A.J."/>
            <person name="Macedo-Ribeiro S."/>
            <person name="Pereira P.J."/>
            <person name="Empadinhas N."/>
        </authorList>
    </citation>
    <scope>NUCLEOTIDE SEQUENCE [LARGE SCALE GENOMIC DNA]</scope>
    <source>
        <strain evidence="6">DSM 44199 / CIP 105218 / JCM 12690 / 3849</strain>
    </source>
</reference>
<feature type="transmembrane region" description="Helical" evidence="2">
    <location>
        <begin position="12"/>
        <end position="30"/>
    </location>
</feature>
<dbReference type="Pfam" id="PF11887">
    <property type="entry name" value="Mce4_CUP1"/>
    <property type="match status" value="1"/>
</dbReference>
<dbReference type="Pfam" id="PF02470">
    <property type="entry name" value="MlaD"/>
    <property type="match status" value="1"/>
</dbReference>
<evidence type="ECO:0000256" key="2">
    <source>
        <dbReference type="SAM" id="Phobius"/>
    </source>
</evidence>
<keyword evidence="2" id="KW-0812">Transmembrane</keyword>